<dbReference type="Gene3D" id="3.30.43.10">
    <property type="entry name" value="Uridine Diphospho-n-acetylenolpyruvylglucosamine Reductase, domain 2"/>
    <property type="match status" value="1"/>
</dbReference>
<dbReference type="InterPro" id="IPR009051">
    <property type="entry name" value="Helical_ferredxn"/>
</dbReference>
<evidence type="ECO:0000256" key="2">
    <source>
        <dbReference type="ARBA" id="ARBA00008000"/>
    </source>
</evidence>
<proteinExistence type="inferred from homology"/>
<dbReference type="AlphaFoldDB" id="A0A1Y6B983"/>
<evidence type="ECO:0000256" key="5">
    <source>
        <dbReference type="ARBA" id="ARBA00022827"/>
    </source>
</evidence>
<dbReference type="SUPFAM" id="SSF55103">
    <property type="entry name" value="FAD-linked oxidases, C-terminal domain"/>
    <property type="match status" value="1"/>
</dbReference>
<dbReference type="SUPFAM" id="SSF56176">
    <property type="entry name" value="FAD-binding/transporter-associated domain-like"/>
    <property type="match status" value="1"/>
</dbReference>
<keyword evidence="7" id="KW-0560">Oxidoreductase</keyword>
<dbReference type="PANTHER" id="PTHR11748">
    <property type="entry name" value="D-LACTATE DEHYDROGENASE"/>
    <property type="match status" value="1"/>
</dbReference>
<feature type="domain" description="4Fe-4S ferredoxin-type" evidence="11">
    <location>
        <begin position="565"/>
        <end position="596"/>
    </location>
</feature>
<dbReference type="InterPro" id="IPR016166">
    <property type="entry name" value="FAD-bd_PCMH"/>
</dbReference>
<evidence type="ECO:0000256" key="4">
    <source>
        <dbReference type="ARBA" id="ARBA00022723"/>
    </source>
</evidence>
<keyword evidence="3" id="KW-0285">Flavoprotein</keyword>
<dbReference type="GO" id="GO:0004458">
    <property type="term" value="F:D-lactate dehydrogenase (cytochrome) activity"/>
    <property type="evidence" value="ECO:0007669"/>
    <property type="project" value="UniProtKB-EC"/>
</dbReference>
<dbReference type="Gene3D" id="3.30.70.2740">
    <property type="match status" value="1"/>
</dbReference>
<dbReference type="InterPro" id="IPR017896">
    <property type="entry name" value="4Fe4S_Fe-S-bd"/>
</dbReference>
<evidence type="ECO:0000256" key="6">
    <source>
        <dbReference type="ARBA" id="ARBA00022946"/>
    </source>
</evidence>
<dbReference type="Proteomes" id="UP000192920">
    <property type="component" value="Unassembled WGS sequence"/>
</dbReference>
<dbReference type="SUPFAM" id="SSF46548">
    <property type="entry name" value="alpha-helical ferredoxin"/>
    <property type="match status" value="1"/>
</dbReference>
<dbReference type="InterPro" id="IPR016171">
    <property type="entry name" value="Vanillyl_alc_oxidase_C-sub2"/>
</dbReference>
<name>A0A1Y6B983_9NEIS</name>
<reference evidence="14" key="1">
    <citation type="submission" date="2017-04" db="EMBL/GenBank/DDBJ databases">
        <authorList>
            <person name="Varghese N."/>
            <person name="Submissions S."/>
        </authorList>
    </citation>
    <scope>NUCLEOTIDE SEQUENCE [LARGE SCALE GENOMIC DNA]</scope>
    <source>
        <strain evidence="14">DSM 22618</strain>
    </source>
</reference>
<comment type="cofactor">
    <cofactor evidence="1">
        <name>FAD</name>
        <dbReference type="ChEBI" id="CHEBI:57692"/>
    </cofactor>
</comment>
<sequence>MGRRMKCGTIAFIDTIERVRVLAIRYAGGERAMLQGAYREFHHRLQEQIDSRRIYTDPLSTLAYGTDASCYRLTPKIVVKTQHESEVQAILALAAELALPVTFRAAGTSLSGQAVSDSILVVASHGWKGIEVLENGAAIRLQPGVVGAAANAALAPFGRKIGPDPATINSAMIGGIVNNNSSGMCCGTAQNSYQTLRAIRVVLADGSVLDTADAASVAAFRTSHAGLLGQLAALAARVKSDVELAARIRRKYKMKNTTGYSLNALVDFTDPLDILTHLIVGSEGTLAFVSEVIYHTVVEHPHKASALVFYPTIKAACDAVQVLAQHKDVVAAAELLDRASLRSVENKAGVPELIKTLSEDAAAILIETRAADPAALAANTAAIAGFIGHIDTLTGVAFTDVASEYTQLWNIRKGMFPSVGAMRAAETTVIIEDVAFPIEHLAEGTLALQALFKQFHYDEAIIFGHALEGNLHFVFTPNFSGAEEVARYEAFIEAVCRLVAVDYEGAVKAEHGTGRNMAPFVEMEWGPVAYRVMQEIKAIFDPQGLLNPDVILTSDALLHVKDLKPIPVVDALVDKCIECGFCEVMCPSRAITLTPRQRIVANREMAALRSAGDAPDRLAELEALYQYAGDDTCTTCGLCETACPVGINTGKLTTQIRQGRQSDTGWAAANWLAGHYDSATRGARLGLKLLDATHAVAGDAATGAVMRGLRRVFGRRVPHWTPYFPRAAGKFNYAQGSGLDAAAAREGKRATTRQYEQYGEESRSAADKVMQRQQARNKVVYLPSCLTRTFSPSSAMPDPRPLNEVVASVLGKAGYQLLYPAGLDNLCCGTPFKSKGALDAAAVKLAELKAALLAASDNGRWPVIVDNGVCTAAMLEGIQDERLRILDVTTFIETEAAAHLHFTPLDEHVALHVVCSMKKLGQGATLNALARRCSSRVTEPAGITCCGFAGDKGFTYPELNASALTGLKEQVGGCCGGFSTSATCEIGLSEHAGIPYQHLMYLVDRATHRLG</sequence>
<dbReference type="PROSITE" id="PS00198">
    <property type="entry name" value="4FE4S_FER_1"/>
    <property type="match status" value="2"/>
</dbReference>
<keyword evidence="14" id="KW-1185">Reference proteome</keyword>
<evidence type="ECO:0000256" key="9">
    <source>
        <dbReference type="ARBA" id="ARBA00023014"/>
    </source>
</evidence>
<dbReference type="InterPro" id="IPR016164">
    <property type="entry name" value="FAD-linked_Oxase-like_C"/>
</dbReference>
<dbReference type="EMBL" id="FXAG01000002">
    <property type="protein sequence ID" value="SME98089.1"/>
    <property type="molecule type" value="Genomic_DNA"/>
</dbReference>
<accession>A0A1Y6B983</accession>
<dbReference type="InterPro" id="IPR016169">
    <property type="entry name" value="FAD-bd_PCMH_sub2"/>
</dbReference>
<keyword evidence="9" id="KW-0411">Iron-sulfur</keyword>
<dbReference type="InterPro" id="IPR016167">
    <property type="entry name" value="FAD-bd_PCMH_sub1"/>
</dbReference>
<feature type="domain" description="FAD-binding PCMH-type" evidence="12">
    <location>
        <begin position="71"/>
        <end position="299"/>
    </location>
</feature>
<dbReference type="Gene3D" id="3.30.70.2190">
    <property type="match status" value="1"/>
</dbReference>
<dbReference type="GO" id="GO:0008720">
    <property type="term" value="F:D-lactate dehydrogenase (NAD+) activity"/>
    <property type="evidence" value="ECO:0007669"/>
    <property type="project" value="TreeGrafter"/>
</dbReference>
<dbReference type="PROSITE" id="PS51387">
    <property type="entry name" value="FAD_PCMH"/>
    <property type="match status" value="1"/>
</dbReference>
<evidence type="ECO:0000259" key="11">
    <source>
        <dbReference type="PROSITE" id="PS51379"/>
    </source>
</evidence>
<dbReference type="PANTHER" id="PTHR11748:SF111">
    <property type="entry name" value="D-LACTATE DEHYDROGENASE, MITOCHONDRIAL-RELATED"/>
    <property type="match status" value="1"/>
</dbReference>
<dbReference type="Gene3D" id="1.10.45.10">
    <property type="entry name" value="Vanillyl-alcohol Oxidase, Chain A, domain 4"/>
    <property type="match status" value="1"/>
</dbReference>
<dbReference type="InterPro" id="IPR004113">
    <property type="entry name" value="FAD-bd_oxidored_4_C"/>
</dbReference>
<evidence type="ECO:0000256" key="8">
    <source>
        <dbReference type="ARBA" id="ARBA00023004"/>
    </source>
</evidence>
<dbReference type="Pfam" id="PF02913">
    <property type="entry name" value="FAD-oxidase_C"/>
    <property type="match status" value="1"/>
</dbReference>
<dbReference type="Gene3D" id="1.10.1060.10">
    <property type="entry name" value="Alpha-helical ferredoxin"/>
    <property type="match status" value="1"/>
</dbReference>
<evidence type="ECO:0000256" key="3">
    <source>
        <dbReference type="ARBA" id="ARBA00022630"/>
    </source>
</evidence>
<dbReference type="FunFam" id="1.10.45.10:FF:000001">
    <property type="entry name" value="D-lactate dehydrogenase mitochondrial"/>
    <property type="match status" value="1"/>
</dbReference>
<keyword evidence="4" id="KW-0479">Metal-binding</keyword>
<keyword evidence="6" id="KW-0809">Transit peptide</keyword>
<dbReference type="GO" id="GO:0051536">
    <property type="term" value="F:iron-sulfur cluster binding"/>
    <property type="evidence" value="ECO:0007669"/>
    <property type="project" value="UniProtKB-KW"/>
</dbReference>
<comment type="similarity">
    <text evidence="2">Belongs to the FAD-binding oxidoreductase/transferase type 4 family.</text>
</comment>
<feature type="domain" description="4Fe-4S ferredoxin-type" evidence="11">
    <location>
        <begin position="624"/>
        <end position="653"/>
    </location>
</feature>
<dbReference type="GO" id="GO:0071949">
    <property type="term" value="F:FAD binding"/>
    <property type="evidence" value="ECO:0007669"/>
    <property type="project" value="InterPro"/>
</dbReference>
<evidence type="ECO:0000313" key="13">
    <source>
        <dbReference type="EMBL" id="SME98089.1"/>
    </source>
</evidence>
<dbReference type="Gene3D" id="3.30.465.10">
    <property type="match status" value="1"/>
</dbReference>
<evidence type="ECO:0000256" key="10">
    <source>
        <dbReference type="ARBA" id="ARBA00038897"/>
    </source>
</evidence>
<gene>
    <name evidence="13" type="ORF">SAMN02745746_00480</name>
</gene>
<evidence type="ECO:0000259" key="12">
    <source>
        <dbReference type="PROSITE" id="PS51387"/>
    </source>
</evidence>
<dbReference type="STRING" id="1123014.SAMN02745746_00480"/>
<evidence type="ECO:0000256" key="7">
    <source>
        <dbReference type="ARBA" id="ARBA00023002"/>
    </source>
</evidence>
<dbReference type="InterPro" id="IPR017900">
    <property type="entry name" value="4Fe4S_Fe_S_CS"/>
</dbReference>
<dbReference type="InterPro" id="IPR006094">
    <property type="entry name" value="Oxid_FAD_bind_N"/>
</dbReference>
<keyword evidence="8" id="KW-0408">Iron</keyword>
<dbReference type="Pfam" id="PF01565">
    <property type="entry name" value="FAD_binding_4"/>
    <property type="match status" value="1"/>
</dbReference>
<evidence type="ECO:0000256" key="1">
    <source>
        <dbReference type="ARBA" id="ARBA00001974"/>
    </source>
</evidence>
<dbReference type="PROSITE" id="PS51379">
    <property type="entry name" value="4FE4S_FER_2"/>
    <property type="match status" value="2"/>
</dbReference>
<dbReference type="Pfam" id="PF12838">
    <property type="entry name" value="Fer4_7"/>
    <property type="match status" value="1"/>
</dbReference>
<protein>
    <recommendedName>
        <fullName evidence="10">D-lactate dehydrogenase (cytochrome)</fullName>
        <ecNumber evidence="10">1.1.2.4</ecNumber>
    </recommendedName>
</protein>
<evidence type="ECO:0000313" key="14">
    <source>
        <dbReference type="Proteomes" id="UP000192920"/>
    </source>
</evidence>
<organism evidence="13 14">
    <name type="scientific">Pseudogulbenkiania subflava DSM 22618</name>
    <dbReference type="NCBI Taxonomy" id="1123014"/>
    <lineage>
        <taxon>Bacteria</taxon>
        <taxon>Pseudomonadati</taxon>
        <taxon>Pseudomonadota</taxon>
        <taxon>Betaproteobacteria</taxon>
        <taxon>Neisseriales</taxon>
        <taxon>Chromobacteriaceae</taxon>
        <taxon>Pseudogulbenkiania</taxon>
    </lineage>
</organism>
<dbReference type="EC" id="1.1.2.4" evidence="10"/>
<dbReference type="GO" id="GO:0046872">
    <property type="term" value="F:metal ion binding"/>
    <property type="evidence" value="ECO:0007669"/>
    <property type="project" value="UniProtKB-KW"/>
</dbReference>
<keyword evidence="5" id="KW-0274">FAD</keyword>
<dbReference type="InterPro" id="IPR036318">
    <property type="entry name" value="FAD-bd_PCMH-like_sf"/>
</dbReference>
<dbReference type="GO" id="GO:1903457">
    <property type="term" value="P:lactate catabolic process"/>
    <property type="evidence" value="ECO:0007669"/>
    <property type="project" value="TreeGrafter"/>
</dbReference>